<dbReference type="Gene3D" id="2.160.10.10">
    <property type="entry name" value="Hexapeptide repeat proteins"/>
    <property type="match status" value="1"/>
</dbReference>
<protein>
    <submittedName>
        <fullName evidence="1">Acetyltransferase</fullName>
        <ecNumber evidence="1">2.3.1.-</ecNumber>
    </submittedName>
</protein>
<evidence type="ECO:0000313" key="1">
    <source>
        <dbReference type="EMBL" id="TWU18990.1"/>
    </source>
</evidence>
<dbReference type="OrthoDB" id="285017at2"/>
<comment type="caution">
    <text evidence="1">The sequence shown here is derived from an EMBL/GenBank/DDBJ whole genome shotgun (WGS) entry which is preliminary data.</text>
</comment>
<reference evidence="1 2" key="1">
    <citation type="journal article" date="2020" name="Antonie Van Leeuwenhoek">
        <title>Rhodopirellula heiligendammensis sp. nov., Rhodopirellula pilleata sp. nov., and Rhodopirellula solitaria sp. nov. isolated from natural or artificial marine surfaces in Northern Germany and California, USA, and emended description of the genus Rhodopirellula.</title>
        <authorList>
            <person name="Kallscheuer N."/>
            <person name="Wiegand S."/>
            <person name="Jogler M."/>
            <person name="Boedeker C."/>
            <person name="Peeters S.H."/>
            <person name="Rast P."/>
            <person name="Heuer A."/>
            <person name="Jetten M.S.M."/>
            <person name="Rohde M."/>
            <person name="Jogler C."/>
        </authorList>
    </citation>
    <scope>NUCLEOTIDE SEQUENCE [LARGE SCALE GENOMIC DNA]</scope>
    <source>
        <strain evidence="1 2">Poly21</strain>
    </source>
</reference>
<dbReference type="InterPro" id="IPR001451">
    <property type="entry name" value="Hexapep"/>
</dbReference>
<dbReference type="Proteomes" id="UP000319908">
    <property type="component" value="Unassembled WGS sequence"/>
</dbReference>
<evidence type="ECO:0000313" key="2">
    <source>
        <dbReference type="Proteomes" id="UP000319908"/>
    </source>
</evidence>
<dbReference type="GO" id="GO:0016746">
    <property type="term" value="F:acyltransferase activity"/>
    <property type="evidence" value="ECO:0007669"/>
    <property type="project" value="UniProtKB-KW"/>
</dbReference>
<gene>
    <name evidence="1" type="ORF">Poly21_11610</name>
</gene>
<dbReference type="PANTHER" id="PTHR23416">
    <property type="entry name" value="SIALIC ACID SYNTHASE-RELATED"/>
    <property type="match status" value="1"/>
</dbReference>
<dbReference type="AlphaFoldDB" id="A0A5C6C359"/>
<keyword evidence="1" id="KW-0012">Acyltransferase</keyword>
<dbReference type="EC" id="2.3.1.-" evidence="1"/>
<dbReference type="SUPFAM" id="SSF51161">
    <property type="entry name" value="Trimeric LpxA-like enzymes"/>
    <property type="match status" value="1"/>
</dbReference>
<dbReference type="InterPro" id="IPR051159">
    <property type="entry name" value="Hexapeptide_acetyltransf"/>
</dbReference>
<keyword evidence="2" id="KW-1185">Reference proteome</keyword>
<keyword evidence="1" id="KW-0808">Transferase</keyword>
<dbReference type="Pfam" id="PF14602">
    <property type="entry name" value="Hexapep_2"/>
    <property type="match status" value="1"/>
</dbReference>
<sequence>MIIRRLVGVVGYLRRQTRAKLSPVNYAKSLGVTLGENVVFYGMKPGMFSTEPWLITIGSNVYITAGCQFITHDGGTLILRSEVPDLELTAPITVGDNVYFGVNTTVLPGVNIGSRVIIGAGSIVTKDIPDNSVAVGVPARVIKTVDEYLESAKKRSLHLGHLSGKEKEQALKRYFHL</sequence>
<name>A0A5C6C359_9BACT</name>
<accession>A0A5C6C359</accession>
<proteinExistence type="predicted"/>
<dbReference type="EMBL" id="SJPU01000001">
    <property type="protein sequence ID" value="TWU18990.1"/>
    <property type="molecule type" value="Genomic_DNA"/>
</dbReference>
<organism evidence="1 2">
    <name type="scientific">Allorhodopirellula heiligendammensis</name>
    <dbReference type="NCBI Taxonomy" id="2714739"/>
    <lineage>
        <taxon>Bacteria</taxon>
        <taxon>Pseudomonadati</taxon>
        <taxon>Planctomycetota</taxon>
        <taxon>Planctomycetia</taxon>
        <taxon>Pirellulales</taxon>
        <taxon>Pirellulaceae</taxon>
        <taxon>Allorhodopirellula</taxon>
    </lineage>
</organism>
<dbReference type="InterPro" id="IPR011004">
    <property type="entry name" value="Trimer_LpxA-like_sf"/>
</dbReference>